<dbReference type="AlphaFoldDB" id="A0A6J7LKX2"/>
<evidence type="ECO:0000313" key="3">
    <source>
        <dbReference type="EMBL" id="CAB4897489.1"/>
    </source>
</evidence>
<sequence length="550" mass="58830">MILATTKTPARNNQWIGLVLILITGTVIIFYYGQQVTFVIDEWQLIQSRTTPSVSSLLDPFNNHLMAIPIGFTQIFYHIFGISSHFPYRALQLIVHLGAATVLFVYLKQRTAYWVALSVTAVFVLYGYTAAILIWPISLGWTLAVLGGISALLLLDRRSPTADLAASAALLVCVASTSVGIAFVIGVAVELIAARHWRRLWVVGVPLASYLIWYATFSDSNTKTSSLSATLRFAQELLAQTIGTLLGVQARGVAADATLVVVVVGLGFAWLRLGKPHSARLLGIAATLVTMVGALAVGRASSGLTSWFSYAVGVVLIILVIELFSHSRPPSQFIQVLIVIIALWAIIWNVGQLNNEAKRFREISETEKTQLAVLASIETQVPNSFMPGPFLQTLTAGRYKQVVIDFGTPAFSVTEAKQAKKIARSNGDETLVRGLNVRPLAGAAETLGIPVAKIAVRGGTISEVSGCTQIANQSEPATATLKNPSLAVTVEPVDGKATIYAGILSPGSQFIGELNAGERALIKAPAVPSLGQWTLKIVATGNVRICSASQ</sequence>
<reference evidence="4" key="1">
    <citation type="submission" date="2020-05" db="EMBL/GenBank/DDBJ databases">
        <authorList>
            <person name="Chiriac C."/>
            <person name="Salcher M."/>
            <person name="Ghai R."/>
            <person name="Kavagutti S V."/>
        </authorList>
    </citation>
    <scope>NUCLEOTIDE SEQUENCE</scope>
</reference>
<name>A0A6J7LKX2_9ZZZZ</name>
<evidence type="ECO:0000256" key="1">
    <source>
        <dbReference type="SAM" id="Phobius"/>
    </source>
</evidence>
<dbReference type="EMBL" id="CAFBPQ010000003">
    <property type="protein sequence ID" value="CAB5013904.1"/>
    <property type="molecule type" value="Genomic_DNA"/>
</dbReference>
<dbReference type="EMBL" id="CAEZYK010000021">
    <property type="protein sequence ID" value="CAB4719910.1"/>
    <property type="molecule type" value="Genomic_DNA"/>
</dbReference>
<feature type="transmembrane region" description="Helical" evidence="1">
    <location>
        <begin position="15"/>
        <end position="40"/>
    </location>
</feature>
<evidence type="ECO:0000313" key="5">
    <source>
        <dbReference type="EMBL" id="CAB5013904.1"/>
    </source>
</evidence>
<dbReference type="EMBL" id="CAFBMM010000005">
    <property type="protein sequence ID" value="CAB4897489.1"/>
    <property type="molecule type" value="Genomic_DNA"/>
</dbReference>
<feature type="transmembrane region" description="Helical" evidence="1">
    <location>
        <begin position="304"/>
        <end position="321"/>
    </location>
</feature>
<gene>
    <name evidence="2" type="ORF">UFOPK2683_00537</name>
    <name evidence="3" type="ORF">UFOPK3605_00287</name>
    <name evidence="4" type="ORF">UFOPK3897_00156</name>
    <name evidence="5" type="ORF">UFOPK4121_00209</name>
</gene>
<keyword evidence="1" id="KW-1133">Transmembrane helix</keyword>
<evidence type="ECO:0000313" key="4">
    <source>
        <dbReference type="EMBL" id="CAB4968858.1"/>
    </source>
</evidence>
<accession>A0A6J7LKX2</accession>
<feature type="transmembrane region" description="Helical" evidence="1">
    <location>
        <begin position="114"/>
        <end position="133"/>
    </location>
</feature>
<keyword evidence="1" id="KW-0472">Membrane</keyword>
<organism evidence="4">
    <name type="scientific">freshwater metagenome</name>
    <dbReference type="NCBI Taxonomy" id="449393"/>
    <lineage>
        <taxon>unclassified sequences</taxon>
        <taxon>metagenomes</taxon>
        <taxon>ecological metagenomes</taxon>
    </lineage>
</organism>
<evidence type="ECO:0000313" key="2">
    <source>
        <dbReference type="EMBL" id="CAB4719910.1"/>
    </source>
</evidence>
<feature type="transmembrane region" description="Helical" evidence="1">
    <location>
        <begin position="86"/>
        <end position="107"/>
    </location>
</feature>
<feature type="transmembrane region" description="Helical" evidence="1">
    <location>
        <begin position="253"/>
        <end position="273"/>
    </location>
</feature>
<feature type="transmembrane region" description="Helical" evidence="1">
    <location>
        <begin position="200"/>
        <end position="217"/>
    </location>
</feature>
<feature type="transmembrane region" description="Helical" evidence="1">
    <location>
        <begin position="279"/>
        <end position="297"/>
    </location>
</feature>
<proteinExistence type="predicted"/>
<dbReference type="EMBL" id="CAFBOF010000002">
    <property type="protein sequence ID" value="CAB4968858.1"/>
    <property type="molecule type" value="Genomic_DNA"/>
</dbReference>
<protein>
    <submittedName>
        <fullName evidence="4">Unannotated protein</fullName>
    </submittedName>
</protein>
<feature type="transmembrane region" description="Helical" evidence="1">
    <location>
        <begin position="333"/>
        <end position="351"/>
    </location>
</feature>
<keyword evidence="1" id="KW-0812">Transmembrane</keyword>
<feature type="transmembrane region" description="Helical" evidence="1">
    <location>
        <begin position="168"/>
        <end position="194"/>
    </location>
</feature>